<keyword evidence="2" id="KW-1185">Reference proteome</keyword>
<organism evidence="1 2">
    <name type="scientific">Populus alba x Populus x berolinensis</name>
    <dbReference type="NCBI Taxonomy" id="444605"/>
    <lineage>
        <taxon>Eukaryota</taxon>
        <taxon>Viridiplantae</taxon>
        <taxon>Streptophyta</taxon>
        <taxon>Embryophyta</taxon>
        <taxon>Tracheophyta</taxon>
        <taxon>Spermatophyta</taxon>
        <taxon>Magnoliopsida</taxon>
        <taxon>eudicotyledons</taxon>
        <taxon>Gunneridae</taxon>
        <taxon>Pentapetalae</taxon>
        <taxon>rosids</taxon>
        <taxon>fabids</taxon>
        <taxon>Malpighiales</taxon>
        <taxon>Salicaceae</taxon>
        <taxon>Saliceae</taxon>
        <taxon>Populus</taxon>
    </lineage>
</organism>
<comment type="caution">
    <text evidence="1">The sequence shown here is derived from an EMBL/GenBank/DDBJ whole genome shotgun (WGS) entry which is preliminary data.</text>
</comment>
<protein>
    <submittedName>
        <fullName evidence="1">Uncharacterized protein</fullName>
    </submittedName>
</protein>
<dbReference type="EMBL" id="JAQIZT010000001">
    <property type="protein sequence ID" value="KAJ7010777.1"/>
    <property type="molecule type" value="Genomic_DNA"/>
</dbReference>
<reference evidence="1 2" key="1">
    <citation type="journal article" date="2023" name="Mol. Ecol. Resour.">
        <title>Chromosome-level genome assembly of a triploid poplar Populus alba 'Berolinensis'.</title>
        <authorList>
            <person name="Chen S."/>
            <person name="Yu Y."/>
            <person name="Wang X."/>
            <person name="Wang S."/>
            <person name="Zhang T."/>
            <person name="Zhou Y."/>
            <person name="He R."/>
            <person name="Meng N."/>
            <person name="Wang Y."/>
            <person name="Liu W."/>
            <person name="Liu Z."/>
            <person name="Liu J."/>
            <person name="Guo Q."/>
            <person name="Huang H."/>
            <person name="Sederoff R.R."/>
            <person name="Wang G."/>
            <person name="Qu G."/>
            <person name="Chen S."/>
        </authorList>
    </citation>
    <scope>NUCLEOTIDE SEQUENCE [LARGE SCALE GENOMIC DNA]</scope>
    <source>
        <strain evidence="1">SC-2020</strain>
    </source>
</reference>
<evidence type="ECO:0000313" key="2">
    <source>
        <dbReference type="Proteomes" id="UP001164929"/>
    </source>
</evidence>
<evidence type="ECO:0000313" key="1">
    <source>
        <dbReference type="EMBL" id="KAJ7010777.1"/>
    </source>
</evidence>
<proteinExistence type="predicted"/>
<name>A0AAD6WFT3_9ROSI</name>
<dbReference type="AlphaFoldDB" id="A0AAD6WFT3"/>
<sequence>MLLLFLGITLITIISFHFLFKFKNKINILPSSASPPLPSCRLGYSSETPPASQFAGQGSLWFSQMHLCRPCIYLLDIYERATAHDPCLIRT</sequence>
<gene>
    <name evidence="1" type="ORF">NC653_001288</name>
</gene>
<accession>A0AAD6WFT3</accession>
<dbReference type="Proteomes" id="UP001164929">
    <property type="component" value="Chromosome 1"/>
</dbReference>